<keyword evidence="2" id="KW-1185">Reference proteome</keyword>
<dbReference type="PANTHER" id="PTHR33356:SF5">
    <property type="entry name" value="TIP41-LIKE PROTEIN"/>
    <property type="match status" value="1"/>
</dbReference>
<comment type="caution">
    <text evidence="1">The sequence shown here is derived from an EMBL/GenBank/DDBJ whole genome shotgun (WGS) entry which is preliminary data.</text>
</comment>
<dbReference type="PANTHER" id="PTHR33356">
    <property type="entry name" value="TIP41-LIKE PROTEIN"/>
    <property type="match status" value="1"/>
</dbReference>
<proteinExistence type="predicted"/>
<sequence>MMADYLDADAEFWLPHQFLAEEDFIVHRKGVAGGATCGDGRVPLVGLGYGSRSGLSSPVDSILSSLETDSDEEDPMADLSRKMADSTLDTRVRSGSPQSTLCPRWDMLSDAAAEVARLRLSGKLHVPSRGRDDGIALYGVYGRCSHIPVPLKTQISDGGFYSSHRQNPITYQQLVANQILQLKLQQAILKQKQQQQQQRSIRASCGLNSKAVNGPYHTVKTTNGRNPDSANGGRQFPATAASAWPSMQHQTGAGMTTVFHGPPPSTKRECTGTGVFLPRHAGGPDEPPKKPACSTVLLPDKVVRALNLNLENMAAMPQLQYHINGCPDSENDCVWNLRRNRMVTSEQNWTGRRQLAQMNREVHLPQEWSY</sequence>
<organism evidence="1 2">
    <name type="scientific">Trapa natans</name>
    <name type="common">Water chestnut</name>
    <dbReference type="NCBI Taxonomy" id="22666"/>
    <lineage>
        <taxon>Eukaryota</taxon>
        <taxon>Viridiplantae</taxon>
        <taxon>Streptophyta</taxon>
        <taxon>Embryophyta</taxon>
        <taxon>Tracheophyta</taxon>
        <taxon>Spermatophyta</taxon>
        <taxon>Magnoliopsida</taxon>
        <taxon>eudicotyledons</taxon>
        <taxon>Gunneridae</taxon>
        <taxon>Pentapetalae</taxon>
        <taxon>rosids</taxon>
        <taxon>malvids</taxon>
        <taxon>Myrtales</taxon>
        <taxon>Lythraceae</taxon>
        <taxon>Trapa</taxon>
    </lineage>
</organism>
<evidence type="ECO:0000313" key="1">
    <source>
        <dbReference type="EMBL" id="KAK4801614.1"/>
    </source>
</evidence>
<reference evidence="1 2" key="1">
    <citation type="journal article" date="2023" name="Hortic Res">
        <title>Pangenome of water caltrop reveals structural variations and asymmetric subgenome divergence after allopolyploidization.</title>
        <authorList>
            <person name="Zhang X."/>
            <person name="Chen Y."/>
            <person name="Wang L."/>
            <person name="Yuan Y."/>
            <person name="Fang M."/>
            <person name="Shi L."/>
            <person name="Lu R."/>
            <person name="Comes H.P."/>
            <person name="Ma Y."/>
            <person name="Chen Y."/>
            <person name="Huang G."/>
            <person name="Zhou Y."/>
            <person name="Zheng Z."/>
            <person name="Qiu Y."/>
        </authorList>
    </citation>
    <scope>NUCLEOTIDE SEQUENCE [LARGE SCALE GENOMIC DNA]</scope>
    <source>
        <strain evidence="1">F231</strain>
    </source>
</reference>
<name>A0AAN7MAV2_TRANT</name>
<dbReference type="Proteomes" id="UP001346149">
    <property type="component" value="Unassembled WGS sequence"/>
</dbReference>
<gene>
    <name evidence="1" type="ORF">SAY86_022101</name>
</gene>
<dbReference type="EMBL" id="JAXQNO010000003">
    <property type="protein sequence ID" value="KAK4801614.1"/>
    <property type="molecule type" value="Genomic_DNA"/>
</dbReference>
<protein>
    <submittedName>
        <fullName evidence="1">Uncharacterized protein</fullName>
    </submittedName>
</protein>
<evidence type="ECO:0000313" key="2">
    <source>
        <dbReference type="Proteomes" id="UP001346149"/>
    </source>
</evidence>
<accession>A0AAN7MAV2</accession>
<dbReference type="AlphaFoldDB" id="A0AAN7MAV2"/>